<proteinExistence type="predicted"/>
<dbReference type="Proteomes" id="UP000886796">
    <property type="component" value="Unassembled WGS sequence"/>
</dbReference>
<comment type="caution">
    <text evidence="1">The sequence shown here is derived from an EMBL/GenBank/DDBJ whole genome shotgun (WGS) entry which is preliminary data.</text>
</comment>
<sequence length="912" mass="98547">MTALLVLPDGREISSGEVGKDAILSLTLTAGVNDTQELTLGSVYASMVEAELLVPEGELGLGAGEEVTLYWVEGENREKAGIFVAEKPEKTGKGTYSLTCFDRVSRLDQDVTDWLESLDGWPYSLLDFGKLVCRHCGVELANTQIPNGDYQVKKFAARGITGRQILFWVGEAACRFLRATPEGTLLLDWYTPAEKTVSASGEDFYYQDTLTYSDYRTAPIDRVQLRFDEKDVGTIYPPEAAGNTYAVTGNYLLTAEDAQSLLPVAEVLYGELSGVQYTPCKLTVPSRLGIREGQILTVETPTGERLTAYVMGRTASRGRDTLECTGSCTRDSSTAVTSQSYKALSGKILRLQTNVDGLTVENQDMAGRLTAITANVEGITARVEKTETKVTAVQAAALAEAITQYYLSTSTTELAGGSWSETAPEWVDGKYMWSRTKTTKGDGSVSYSAPTCIAGATGPQGEKGETGTAGVGVQSIDVQYYLSTSATTLTGGSWSATAPTWVNGKYMWSKTVTTLSSGGVEESKPVCITGAKGSTGASGTTITAIEEEYYLSDSKTEQTGGSWVPEPPVWSAGKYLWTRSKIVYANPTKTEYTTPVCDSSWEAVNEVQVGGRNLQLGTQFWDDTCIRLIGNAKIEGEEITIPAGTYTELEKIQVKNGEVYTIGCDVKSDVAYDGNSFLVQFFNEAGTRLSYEWATGSIGTDWSRVVKTLRVTRTESPLFLGIGLRANSGVEGVACTLTYGHMMVENGNKATDWTPAPEDTNEKIVQEVKKEVNFEITEGSIFGSVSEINNRIDGINDTLETAKKEGIFDLTAEGLSLKFTQALQNAQGVHITGTGFHFDREGLSISNEGQSMKNLLDEAGMKVTRDGTEILTATKEGVKARDLTAGQYLIVGENARFEDYGTGRSACFWVGG</sequence>
<accession>A0A9D1CL46</accession>
<gene>
    <name evidence="1" type="ORF">IAB74_02535</name>
</gene>
<evidence type="ECO:0000313" key="1">
    <source>
        <dbReference type="EMBL" id="HIQ67371.1"/>
    </source>
</evidence>
<evidence type="ECO:0000313" key="2">
    <source>
        <dbReference type="Proteomes" id="UP000886796"/>
    </source>
</evidence>
<dbReference type="AlphaFoldDB" id="A0A9D1CL46"/>
<name>A0A9D1CL46_9FIRM</name>
<reference evidence="1" key="2">
    <citation type="journal article" date="2021" name="PeerJ">
        <title>Extensive microbial diversity within the chicken gut microbiome revealed by metagenomics and culture.</title>
        <authorList>
            <person name="Gilroy R."/>
            <person name="Ravi A."/>
            <person name="Getino M."/>
            <person name="Pursley I."/>
            <person name="Horton D.L."/>
            <person name="Alikhan N.F."/>
            <person name="Baker D."/>
            <person name="Gharbi K."/>
            <person name="Hall N."/>
            <person name="Watson M."/>
            <person name="Adriaenssens E.M."/>
            <person name="Foster-Nyarko E."/>
            <person name="Jarju S."/>
            <person name="Secka A."/>
            <person name="Antonio M."/>
            <person name="Oren A."/>
            <person name="Chaudhuri R.R."/>
            <person name="La Ragione R."/>
            <person name="Hildebrand F."/>
            <person name="Pallen M.J."/>
        </authorList>
    </citation>
    <scope>NUCLEOTIDE SEQUENCE</scope>
    <source>
        <strain evidence="1">13361</strain>
    </source>
</reference>
<dbReference type="EMBL" id="DVFK01000035">
    <property type="protein sequence ID" value="HIQ67371.1"/>
    <property type="molecule type" value="Genomic_DNA"/>
</dbReference>
<reference evidence="1" key="1">
    <citation type="submission" date="2020-10" db="EMBL/GenBank/DDBJ databases">
        <authorList>
            <person name="Gilroy R."/>
        </authorList>
    </citation>
    <scope>NUCLEOTIDE SEQUENCE</scope>
    <source>
        <strain evidence="1">13361</strain>
    </source>
</reference>
<protein>
    <submittedName>
        <fullName evidence="1">Uncharacterized protein</fullName>
    </submittedName>
</protein>
<organism evidence="1 2">
    <name type="scientific">Candidatus Faecousia excrementigallinarum</name>
    <dbReference type="NCBI Taxonomy" id="2840806"/>
    <lineage>
        <taxon>Bacteria</taxon>
        <taxon>Bacillati</taxon>
        <taxon>Bacillota</taxon>
        <taxon>Clostridia</taxon>
        <taxon>Eubacteriales</taxon>
        <taxon>Oscillospiraceae</taxon>
        <taxon>Faecousia</taxon>
    </lineage>
</organism>